<evidence type="ECO:0000259" key="6">
    <source>
        <dbReference type="PROSITE" id="PS50994"/>
    </source>
</evidence>
<dbReference type="InterPro" id="IPR041588">
    <property type="entry name" value="Integrase_H2C2"/>
</dbReference>
<dbReference type="SUPFAM" id="SSF53098">
    <property type="entry name" value="Ribonuclease H-like"/>
    <property type="match status" value="1"/>
</dbReference>
<keyword evidence="3" id="KW-0863">Zinc-finger</keyword>
<dbReference type="GO" id="GO:0015074">
    <property type="term" value="P:DNA integration"/>
    <property type="evidence" value="ECO:0007669"/>
    <property type="project" value="InterPro"/>
</dbReference>
<evidence type="ECO:0000256" key="3">
    <source>
        <dbReference type="PROSITE-ProRule" id="PRU00047"/>
    </source>
</evidence>
<dbReference type="GO" id="GO:0004325">
    <property type="term" value="F:ferrochelatase activity"/>
    <property type="evidence" value="ECO:0007669"/>
    <property type="project" value="InterPro"/>
</dbReference>
<dbReference type="InterPro" id="IPR050951">
    <property type="entry name" value="Retrovirus_Pol_polyprotein"/>
</dbReference>
<dbReference type="InterPro" id="IPR019772">
    <property type="entry name" value="Ferrochelatase_AS"/>
</dbReference>
<dbReference type="PROSITE" id="PS00534">
    <property type="entry name" value="FERROCHELATASE"/>
    <property type="match status" value="1"/>
</dbReference>
<dbReference type="GO" id="GO:0008270">
    <property type="term" value="F:zinc ion binding"/>
    <property type="evidence" value="ECO:0007669"/>
    <property type="project" value="UniProtKB-KW"/>
</dbReference>
<evidence type="ECO:0000313" key="8">
    <source>
        <dbReference type="Proteomes" id="UP001219518"/>
    </source>
</evidence>
<dbReference type="FunFam" id="3.30.420.10:FF:000063">
    <property type="entry name" value="Retrovirus-related Pol polyprotein from transposon 297-like Protein"/>
    <property type="match status" value="1"/>
</dbReference>
<evidence type="ECO:0000259" key="5">
    <source>
        <dbReference type="PROSITE" id="PS50158"/>
    </source>
</evidence>
<dbReference type="InterPro" id="IPR012337">
    <property type="entry name" value="RNaseH-like_sf"/>
</dbReference>
<keyword evidence="3" id="KW-0862">Zinc</keyword>
<evidence type="ECO:0000313" key="7">
    <source>
        <dbReference type="EMBL" id="KAK3910663.1"/>
    </source>
</evidence>
<dbReference type="AlphaFoldDB" id="A0AAE1GXL0"/>
<reference evidence="7" key="1">
    <citation type="submission" date="2021-07" db="EMBL/GenBank/DDBJ databases">
        <authorList>
            <person name="Catto M.A."/>
            <person name="Jacobson A."/>
            <person name="Kennedy G."/>
            <person name="Labadie P."/>
            <person name="Hunt B.G."/>
            <person name="Srinivasan R."/>
        </authorList>
    </citation>
    <scope>NUCLEOTIDE SEQUENCE</scope>
    <source>
        <strain evidence="7">PL_HMW_Pooled</strain>
        <tissue evidence="7">Head</tissue>
    </source>
</reference>
<dbReference type="PANTHER" id="PTHR37984:SF5">
    <property type="entry name" value="PROTEIN NYNRIN-LIKE"/>
    <property type="match status" value="1"/>
</dbReference>
<evidence type="ECO:0000256" key="2">
    <source>
        <dbReference type="ARBA" id="ARBA00012493"/>
    </source>
</evidence>
<dbReference type="Pfam" id="PF00665">
    <property type="entry name" value="rve"/>
    <property type="match status" value="1"/>
</dbReference>
<dbReference type="Gene3D" id="1.10.340.70">
    <property type="match status" value="1"/>
</dbReference>
<protein>
    <recommendedName>
        <fullName evidence="2">RNA-directed DNA polymerase</fullName>
        <ecNumber evidence="2">2.7.7.49</ecNumber>
    </recommendedName>
</protein>
<dbReference type="EC" id="2.7.7.49" evidence="2"/>
<keyword evidence="3" id="KW-0479">Metal-binding</keyword>
<dbReference type="PROSITE" id="PS50994">
    <property type="entry name" value="INTEGRASE"/>
    <property type="match status" value="1"/>
</dbReference>
<dbReference type="GO" id="GO:0003676">
    <property type="term" value="F:nucleic acid binding"/>
    <property type="evidence" value="ECO:0007669"/>
    <property type="project" value="InterPro"/>
</dbReference>
<feature type="domain" description="Integrase catalytic" evidence="6">
    <location>
        <begin position="456"/>
        <end position="620"/>
    </location>
</feature>
<dbReference type="Gene3D" id="4.10.60.10">
    <property type="entry name" value="Zinc finger, CCHC-type"/>
    <property type="match status" value="1"/>
</dbReference>
<comment type="similarity">
    <text evidence="1">Belongs to the ferrochelatase family.</text>
</comment>
<dbReference type="Gene3D" id="3.30.420.10">
    <property type="entry name" value="Ribonuclease H-like superfamily/Ribonuclease H"/>
    <property type="match status" value="1"/>
</dbReference>
<dbReference type="InterPro" id="IPR001584">
    <property type="entry name" value="Integrase_cat-core"/>
</dbReference>
<dbReference type="PANTHER" id="PTHR37984">
    <property type="entry name" value="PROTEIN CBG26694"/>
    <property type="match status" value="1"/>
</dbReference>
<name>A0AAE1GXL0_9NEOP</name>
<dbReference type="InterPro" id="IPR001878">
    <property type="entry name" value="Znf_CCHC"/>
</dbReference>
<reference evidence="7" key="2">
    <citation type="journal article" date="2023" name="BMC Genomics">
        <title>Pest status, molecular evolution, and epigenetic factors derived from the genome assembly of Frankliniella fusca, a thysanopteran phytovirus vector.</title>
        <authorList>
            <person name="Catto M.A."/>
            <person name="Labadie P.E."/>
            <person name="Jacobson A.L."/>
            <person name="Kennedy G.G."/>
            <person name="Srinivasan R."/>
            <person name="Hunt B.G."/>
        </authorList>
    </citation>
    <scope>NUCLEOTIDE SEQUENCE</scope>
    <source>
        <strain evidence="7">PL_HMW_Pooled</strain>
    </source>
</reference>
<dbReference type="EMBL" id="JAHWGI010000182">
    <property type="protein sequence ID" value="KAK3910663.1"/>
    <property type="molecule type" value="Genomic_DNA"/>
</dbReference>
<dbReference type="GO" id="GO:0006783">
    <property type="term" value="P:heme biosynthetic process"/>
    <property type="evidence" value="ECO:0007669"/>
    <property type="project" value="InterPro"/>
</dbReference>
<organism evidence="7 8">
    <name type="scientific">Frankliniella fusca</name>
    <dbReference type="NCBI Taxonomy" id="407009"/>
    <lineage>
        <taxon>Eukaryota</taxon>
        <taxon>Metazoa</taxon>
        <taxon>Ecdysozoa</taxon>
        <taxon>Arthropoda</taxon>
        <taxon>Hexapoda</taxon>
        <taxon>Insecta</taxon>
        <taxon>Pterygota</taxon>
        <taxon>Neoptera</taxon>
        <taxon>Paraneoptera</taxon>
        <taxon>Thysanoptera</taxon>
        <taxon>Terebrantia</taxon>
        <taxon>Thripoidea</taxon>
        <taxon>Thripidae</taxon>
        <taxon>Frankliniella</taxon>
    </lineage>
</organism>
<feature type="domain" description="CCHC-type" evidence="5">
    <location>
        <begin position="296"/>
        <end position="310"/>
    </location>
</feature>
<feature type="region of interest" description="Disordered" evidence="4">
    <location>
        <begin position="198"/>
        <end position="277"/>
    </location>
</feature>
<dbReference type="GO" id="GO:0003964">
    <property type="term" value="F:RNA-directed DNA polymerase activity"/>
    <property type="evidence" value="ECO:0007669"/>
    <property type="project" value="UniProtKB-EC"/>
</dbReference>
<dbReference type="FunFam" id="1.10.340.70:FF:000003">
    <property type="entry name" value="Protein CBG25708"/>
    <property type="match status" value="1"/>
</dbReference>
<keyword evidence="8" id="KW-1185">Reference proteome</keyword>
<accession>A0AAE1GXL0</accession>
<gene>
    <name evidence="7" type="ORF">KUF71_020477</name>
</gene>
<dbReference type="Pfam" id="PF17921">
    <property type="entry name" value="Integrase_H2C2"/>
    <property type="match status" value="1"/>
</dbReference>
<dbReference type="PROSITE" id="PS50158">
    <property type="entry name" value="ZF_CCHC"/>
    <property type="match status" value="1"/>
</dbReference>
<feature type="compositionally biased region" description="Basic residues" evidence="4">
    <location>
        <begin position="224"/>
        <end position="248"/>
    </location>
</feature>
<dbReference type="Proteomes" id="UP001219518">
    <property type="component" value="Unassembled WGS sequence"/>
</dbReference>
<evidence type="ECO:0000256" key="4">
    <source>
        <dbReference type="SAM" id="MobiDB-lite"/>
    </source>
</evidence>
<dbReference type="InterPro" id="IPR036397">
    <property type="entry name" value="RNaseH_sf"/>
</dbReference>
<feature type="region of interest" description="Disordered" evidence="4">
    <location>
        <begin position="772"/>
        <end position="791"/>
    </location>
</feature>
<proteinExistence type="inferred from homology"/>
<sequence length="791" mass="90277">MESIKPLVPGEDLEAQWKFLKWQFDGYVLFDAARAAWSTENKAKALMHFIGLECAYLYETALPATKKDHVALIAHIDEQVKPVTNACFERFQFKKLVRKPGEDINHFVSRCRAKLASCGIPAGFSPDFMIMDALVHPLTDQTLQRHFFQTKDLKLEKVIDDLKIHEAGQEQIREIQSCRSQISALSIQKSKSNEVRFVKTDEAAGKTRRRSRSSSAPRSVERRSRSRSSSRSRGKPSRSNQRRSRSRSKSGDRNARRYRARSPTPGASRVSTDDESDCQNCGYSHGSDWCPARDKKCHSCGHLGHFAYNCQPNDEVLISQVHCVSSVIITDVENQYAKETLNDQTLQQVLDFYNNGWPKNSNSLNDNLKKYYAIRNDLTVDNNLVYFKNRLVIPNSLRQSTLIQLHSGHQKIVKSKALAQQTVFWPGINSDLETFVTKCSVCAEVAPSQKKPEMIQHDIPDLPWWQIAVDILELKGLFYLVVVDYYSKWIDAIQMKNKTAHTVVDILSFLFSIHGVPKVVLTDNNPFKSYVCTEFAKEQNFKIVTCSPHFHQSNGLAERAVGIVKSMLKKCFRDPKATLQNCLLQYRITPITGLGASPAQLLMSRQLRSSLPIHVSKLKPSVIPNVTTLLSQKSNLTKNYYDKTAAGKEYEFSPSDYVYMQNPFTKEWEPGIIVEKLDEPRSYLVKNSGNSRVVRRNVTFLKPNPSGQTKPYCTPVYMLPASRNNVPIINEIPNNDVPQNNVPNLNQDAQINLNEIDLNLQRWREQIRNRMDPPVNRTRTRTIKKPDRLNL</sequence>
<evidence type="ECO:0000256" key="1">
    <source>
        <dbReference type="ARBA" id="ARBA00007718"/>
    </source>
</evidence>
<comment type="caution">
    <text evidence="7">The sequence shown here is derived from an EMBL/GenBank/DDBJ whole genome shotgun (WGS) entry which is preliminary data.</text>
</comment>